<evidence type="ECO:0008006" key="12">
    <source>
        <dbReference type="Google" id="ProtNLM"/>
    </source>
</evidence>
<dbReference type="GO" id="GO:0004222">
    <property type="term" value="F:metalloendopeptidase activity"/>
    <property type="evidence" value="ECO:0000318"/>
    <property type="project" value="GO_Central"/>
</dbReference>
<evidence type="ECO:0000256" key="7">
    <source>
        <dbReference type="SAM" id="SignalP"/>
    </source>
</evidence>
<reference evidence="10 11" key="1">
    <citation type="journal article" date="2008" name="Nature">
        <title>The Trichoplax genome and the nature of placozoans.</title>
        <authorList>
            <person name="Srivastava M."/>
            <person name="Begovic E."/>
            <person name="Chapman J."/>
            <person name="Putnam N.H."/>
            <person name="Hellsten U."/>
            <person name="Kawashima T."/>
            <person name="Kuo A."/>
            <person name="Mitros T."/>
            <person name="Salamov A."/>
            <person name="Carpenter M.L."/>
            <person name="Signorovitch A.Y."/>
            <person name="Moreno M.A."/>
            <person name="Kamm K."/>
            <person name="Grimwood J."/>
            <person name="Schmutz J."/>
            <person name="Shapiro H."/>
            <person name="Grigoriev I.V."/>
            <person name="Buss L.W."/>
            <person name="Schierwater B."/>
            <person name="Dellaporta S.L."/>
            <person name="Rokhsar D.S."/>
        </authorList>
    </citation>
    <scope>NUCLEOTIDE SEQUENCE [LARGE SCALE GENOMIC DNA]</scope>
    <source>
        <strain evidence="10 11">Grell-BS-1999</strain>
    </source>
</reference>
<evidence type="ECO:0000256" key="2">
    <source>
        <dbReference type="ARBA" id="ARBA00022741"/>
    </source>
</evidence>
<keyword evidence="6" id="KW-0472">Membrane</keyword>
<feature type="binding site" evidence="4">
    <location>
        <position position="387"/>
    </location>
    <ligand>
        <name>Zn(2+)</name>
        <dbReference type="ChEBI" id="CHEBI:29105"/>
        <note>catalytic</note>
    </ligand>
</feature>
<dbReference type="KEGG" id="tad:TRIADDRAFT_62134"/>
<feature type="transmembrane region" description="Helical" evidence="6">
    <location>
        <begin position="542"/>
        <end position="560"/>
    </location>
</feature>
<evidence type="ECO:0000313" key="10">
    <source>
        <dbReference type="EMBL" id="EDV19422.1"/>
    </source>
</evidence>
<organism evidence="10 11">
    <name type="scientific">Trichoplax adhaerens</name>
    <name type="common">Trichoplax reptans</name>
    <dbReference type="NCBI Taxonomy" id="10228"/>
    <lineage>
        <taxon>Eukaryota</taxon>
        <taxon>Metazoa</taxon>
        <taxon>Placozoa</taxon>
        <taxon>Uniplacotomia</taxon>
        <taxon>Trichoplacea</taxon>
        <taxon>Trichoplacidae</taxon>
        <taxon>Trichoplax</taxon>
    </lineage>
</organism>
<accession>B3SCX9</accession>
<dbReference type="GO" id="GO:0009113">
    <property type="term" value="P:purine nucleobase biosynthetic process"/>
    <property type="evidence" value="ECO:0007669"/>
    <property type="project" value="InterPro"/>
</dbReference>
<feature type="chain" id="PRO_5002798688" description="Peptidase M12B domain-containing protein" evidence="7">
    <location>
        <begin position="25"/>
        <end position="835"/>
    </location>
</feature>
<dbReference type="SMART" id="SM01209">
    <property type="entry name" value="GARS_A"/>
    <property type="match status" value="1"/>
</dbReference>
<keyword evidence="4" id="KW-0479">Metal-binding</keyword>
<dbReference type="STRING" id="10228.B3SCX9"/>
<evidence type="ECO:0000259" key="9">
    <source>
        <dbReference type="PROSITE" id="PS50975"/>
    </source>
</evidence>
<dbReference type="PhylomeDB" id="B3SCX9"/>
<feature type="binding site" evidence="4">
    <location>
        <position position="381"/>
    </location>
    <ligand>
        <name>Zn(2+)</name>
        <dbReference type="ChEBI" id="CHEBI:29105"/>
        <note>catalytic</note>
    </ligand>
</feature>
<dbReference type="Gene3D" id="3.40.390.10">
    <property type="entry name" value="Collagenase (Catalytic Domain)"/>
    <property type="match status" value="1"/>
</dbReference>
<feature type="transmembrane region" description="Helical" evidence="6">
    <location>
        <begin position="508"/>
        <end position="536"/>
    </location>
</feature>
<dbReference type="HOGENOM" id="CLU_340204_0_0_1"/>
<keyword evidence="1" id="KW-0436">Ligase</keyword>
<evidence type="ECO:0000256" key="5">
    <source>
        <dbReference type="PROSITE-ProRule" id="PRU00409"/>
    </source>
</evidence>
<dbReference type="Pfam" id="PF13574">
    <property type="entry name" value="Reprolysin_2"/>
    <property type="match status" value="1"/>
</dbReference>
<feature type="active site" evidence="4">
    <location>
        <position position="378"/>
    </location>
</feature>
<dbReference type="RefSeq" id="XP_002118111.1">
    <property type="nucleotide sequence ID" value="XM_002118075.1"/>
</dbReference>
<dbReference type="GO" id="GO:0005886">
    <property type="term" value="C:plasma membrane"/>
    <property type="evidence" value="ECO:0000318"/>
    <property type="project" value="GO_Central"/>
</dbReference>
<comment type="caution">
    <text evidence="4">Lacks conserved residue(s) required for the propagation of feature annotation.</text>
</comment>
<dbReference type="Gene3D" id="4.10.70.10">
    <property type="entry name" value="Disintegrin domain"/>
    <property type="match status" value="1"/>
</dbReference>
<keyword evidence="4" id="KW-0862">Zinc</keyword>
<evidence type="ECO:0000313" key="11">
    <source>
        <dbReference type="Proteomes" id="UP000009022"/>
    </source>
</evidence>
<evidence type="ECO:0000256" key="3">
    <source>
        <dbReference type="ARBA" id="ARBA00022840"/>
    </source>
</evidence>
<dbReference type="InterPro" id="IPR024079">
    <property type="entry name" value="MetalloPept_cat_dom_sf"/>
</dbReference>
<evidence type="ECO:0000256" key="4">
    <source>
        <dbReference type="PROSITE-ProRule" id="PRU00276"/>
    </source>
</evidence>
<dbReference type="Gene3D" id="3.90.600.10">
    <property type="entry name" value="Phosphoribosylglycinamide synthetase, C-terminal domain"/>
    <property type="match status" value="1"/>
</dbReference>
<keyword evidence="6" id="KW-1133">Transmembrane helix</keyword>
<keyword evidence="6" id="KW-0812">Transmembrane</keyword>
<dbReference type="Proteomes" id="UP000009022">
    <property type="component" value="Unassembled WGS sequence"/>
</dbReference>
<keyword evidence="11" id="KW-1185">Reference proteome</keyword>
<evidence type="ECO:0000256" key="6">
    <source>
        <dbReference type="SAM" id="Phobius"/>
    </source>
</evidence>
<dbReference type="PROSITE" id="PS50975">
    <property type="entry name" value="ATP_GRASP"/>
    <property type="match status" value="1"/>
</dbReference>
<dbReference type="PANTHER" id="PTHR45702">
    <property type="entry name" value="ADAM10/ADAM17 METALLOPEPTIDASE FAMILY MEMBER"/>
    <property type="match status" value="1"/>
</dbReference>
<dbReference type="GO" id="GO:0004637">
    <property type="term" value="F:phosphoribosylamine-glycine ligase activity"/>
    <property type="evidence" value="ECO:0007669"/>
    <property type="project" value="InterPro"/>
</dbReference>
<keyword evidence="3 5" id="KW-0067">ATP-binding</keyword>
<keyword evidence="2 5" id="KW-0547">Nucleotide-binding</keyword>
<dbReference type="InterPro" id="IPR036436">
    <property type="entry name" value="Disintegrin_dom_sf"/>
</dbReference>
<dbReference type="GO" id="GO:0005524">
    <property type="term" value="F:ATP binding"/>
    <property type="evidence" value="ECO:0007669"/>
    <property type="project" value="UniProtKB-UniRule"/>
</dbReference>
<dbReference type="EMBL" id="DS985274">
    <property type="protein sequence ID" value="EDV19422.1"/>
    <property type="molecule type" value="Genomic_DNA"/>
</dbReference>
<dbReference type="CTD" id="6759324"/>
<dbReference type="InterPro" id="IPR020561">
    <property type="entry name" value="PRibGlycinamid_synth_ATP-grasp"/>
</dbReference>
<sequence>MPSARFIVTLLLVCVFDIQSFTLALQWQQRQSSILYLKNYEYAEFSGYSKVATNTSDIKTNLAYRFRIQVHAYKKTFPLVLRSQPLLYHDNFILDLDPNSVKLFDHHHLVQGFVESYPTSEAYGYIYPSGQFQGVFIHNKIKYYIEYSLFYIRNLIDRNSFIIYRDVDIQHRSRKGRGEAESGPWLFDPLESFSSSNLYSHLLRKKQFSEQTKKDTNKTTCLARIEIDHRVVQRYGDQFHALIGASVLLQGVNLIYRRTDFNGDGKADGIGFAVQSFSAKRNFSRLDNIDDPKYYFGNWTALYNYSSYCMAFLLIDHQFTLKVTGIASSGYEADQGVCTRYHYQYNHLRSSSNVGLMSISRYRSSLIYPIRLLIMAHEMGHIFGANHDNASHRCSPGGSHGDYLMHSTVTSGKQRNNLLFSPCSRQSIYHTLLNKARSQQSCFVDQYYPVCGNGIIDEGEECDCGYQNHCQDPTCTPAYLSYLDIPNQLANFAHIPCRKIPNYGRINFVSPAVIMGITLITCLAIVVVASVFWNYIKPRNPFRLILNICVILYEAINWIFKIQYLGRLRLITTPQAHQQSRYVIKANGLAAGKGIAICCSQEEAETAIIDILIVLAFCDGVNVSIMPHIHDYKRLYDRDLGPITGGMRVFAPYTKISDDDDRCIREEIIFKIISKMKSLGHPYDGILYVDIMLTNDGPKVLEFNCRLGNPEAQVLLPLLKSDLFNILEDCIKQNLNRIVEWHPDYVVGVVLASRGYPRPYQTDVEIYSINKAATFIGIQIFHAETALTDDMDHQVLTKKGGVLTATAKASSLSKASIIAYRTIDCINFDAIKSCC</sequence>
<dbReference type="GO" id="GO:0007219">
    <property type="term" value="P:Notch signaling pathway"/>
    <property type="evidence" value="ECO:0000318"/>
    <property type="project" value="GO_Central"/>
</dbReference>
<feature type="domain" description="Peptidase M12B" evidence="8">
    <location>
        <begin position="219"/>
        <end position="434"/>
    </location>
</feature>
<dbReference type="PANTHER" id="PTHR45702:SF2">
    <property type="entry name" value="KUZBANIAN, ISOFORM A"/>
    <property type="match status" value="1"/>
</dbReference>
<dbReference type="SMART" id="SM01210">
    <property type="entry name" value="GARS_C"/>
    <property type="match status" value="1"/>
</dbReference>
<dbReference type="SUPFAM" id="SSF51246">
    <property type="entry name" value="Rudiment single hybrid motif"/>
    <property type="match status" value="1"/>
</dbReference>
<gene>
    <name evidence="10" type="ORF">TRIADDRAFT_62134</name>
</gene>
<dbReference type="GO" id="GO:0006509">
    <property type="term" value="P:membrane protein ectodomain proteolysis"/>
    <property type="evidence" value="ECO:0000318"/>
    <property type="project" value="GO_Central"/>
</dbReference>
<dbReference type="InterPro" id="IPR020560">
    <property type="entry name" value="PRibGlycinamide_synth_C-dom"/>
</dbReference>
<dbReference type="InterPro" id="IPR011054">
    <property type="entry name" value="Rudment_hybrid_motif"/>
</dbReference>
<dbReference type="GeneID" id="6759324"/>
<dbReference type="eggNOG" id="KOG0237">
    <property type="taxonomic scope" value="Eukaryota"/>
</dbReference>
<dbReference type="InParanoid" id="B3SCX9"/>
<feature type="signal peptide" evidence="7">
    <location>
        <begin position="1"/>
        <end position="24"/>
    </location>
</feature>
<name>B3SCX9_TRIAD</name>
<dbReference type="AlphaFoldDB" id="B3SCX9"/>
<dbReference type="GO" id="GO:0046872">
    <property type="term" value="F:metal ion binding"/>
    <property type="evidence" value="ECO:0007669"/>
    <property type="project" value="UniProtKB-KW"/>
</dbReference>
<dbReference type="InterPro" id="IPR037123">
    <property type="entry name" value="PRibGlycinamide_synth_C_sf"/>
</dbReference>
<dbReference type="eggNOG" id="KOG3658">
    <property type="taxonomic scope" value="Eukaryota"/>
</dbReference>
<evidence type="ECO:0000259" key="8">
    <source>
        <dbReference type="PROSITE" id="PS50215"/>
    </source>
</evidence>
<protein>
    <recommendedName>
        <fullName evidence="12">Peptidase M12B domain-containing protein</fullName>
    </recommendedName>
</protein>
<dbReference type="Gene3D" id="3.30.470.20">
    <property type="entry name" value="ATP-grasp fold, B domain"/>
    <property type="match status" value="1"/>
</dbReference>
<proteinExistence type="predicted"/>
<feature type="binding site" evidence="4">
    <location>
        <position position="377"/>
    </location>
    <ligand>
        <name>Zn(2+)</name>
        <dbReference type="ChEBI" id="CHEBI:29105"/>
        <note>catalytic</note>
    </ligand>
</feature>
<dbReference type="InterPro" id="IPR001590">
    <property type="entry name" value="Peptidase_M12B"/>
</dbReference>
<dbReference type="Pfam" id="PF02843">
    <property type="entry name" value="GARS_C"/>
    <property type="match status" value="1"/>
</dbReference>
<dbReference type="InterPro" id="IPR051489">
    <property type="entry name" value="ADAM_Metalloproteinase"/>
</dbReference>
<dbReference type="InterPro" id="IPR011761">
    <property type="entry name" value="ATP-grasp"/>
</dbReference>
<dbReference type="SUPFAM" id="SSF56059">
    <property type="entry name" value="Glutathione synthetase ATP-binding domain-like"/>
    <property type="match status" value="1"/>
</dbReference>
<dbReference type="Pfam" id="PF01071">
    <property type="entry name" value="GARS_A"/>
    <property type="match status" value="1"/>
</dbReference>
<evidence type="ECO:0000256" key="1">
    <source>
        <dbReference type="ARBA" id="ARBA00022598"/>
    </source>
</evidence>
<feature type="domain" description="ATP-grasp" evidence="9">
    <location>
        <begin position="677"/>
        <end position="732"/>
    </location>
</feature>
<dbReference type="OrthoDB" id="2131567at2759"/>
<dbReference type="PROSITE" id="PS50215">
    <property type="entry name" value="ADAM_MEPRO"/>
    <property type="match status" value="1"/>
</dbReference>
<keyword evidence="7" id="KW-0732">Signal</keyword>
<dbReference type="SUPFAM" id="SSF55486">
    <property type="entry name" value="Metalloproteases ('zincins'), catalytic domain"/>
    <property type="match status" value="1"/>
</dbReference>